<comment type="caution">
    <text evidence="1">The sequence shown here is derived from an EMBL/GenBank/DDBJ whole genome shotgun (WGS) entry which is preliminary data.</text>
</comment>
<evidence type="ECO:0008006" key="2">
    <source>
        <dbReference type="Google" id="ProtNLM"/>
    </source>
</evidence>
<gene>
    <name evidence="1" type="ORF">LCGC14_2688730</name>
</gene>
<name>A0A0F8ZJ91_9ZZZZ</name>
<reference evidence="1" key="1">
    <citation type="journal article" date="2015" name="Nature">
        <title>Complex archaea that bridge the gap between prokaryotes and eukaryotes.</title>
        <authorList>
            <person name="Spang A."/>
            <person name="Saw J.H."/>
            <person name="Jorgensen S.L."/>
            <person name="Zaremba-Niedzwiedzka K."/>
            <person name="Martijn J."/>
            <person name="Lind A.E."/>
            <person name="van Eijk R."/>
            <person name="Schleper C."/>
            <person name="Guy L."/>
            <person name="Ettema T.J."/>
        </authorList>
    </citation>
    <scope>NUCLEOTIDE SEQUENCE</scope>
</reference>
<accession>A0A0F8ZJ91</accession>
<evidence type="ECO:0000313" key="1">
    <source>
        <dbReference type="EMBL" id="KKK93852.1"/>
    </source>
</evidence>
<sequence length="46" mass="5340">VRAFVKKHSRLDLKKLLNRLVEEARNFSGDNLTDDMLIIGLRKTKS</sequence>
<dbReference type="InterPro" id="IPR036457">
    <property type="entry name" value="PPM-type-like_dom_sf"/>
</dbReference>
<feature type="non-terminal residue" evidence="1">
    <location>
        <position position="1"/>
    </location>
</feature>
<dbReference type="AlphaFoldDB" id="A0A0F8ZJ91"/>
<proteinExistence type="predicted"/>
<dbReference type="EMBL" id="LAZR01047597">
    <property type="protein sequence ID" value="KKK93852.1"/>
    <property type="molecule type" value="Genomic_DNA"/>
</dbReference>
<protein>
    <recommendedName>
        <fullName evidence="2">PPM-type phosphatase domain-containing protein</fullName>
    </recommendedName>
</protein>
<organism evidence="1">
    <name type="scientific">marine sediment metagenome</name>
    <dbReference type="NCBI Taxonomy" id="412755"/>
    <lineage>
        <taxon>unclassified sequences</taxon>
        <taxon>metagenomes</taxon>
        <taxon>ecological metagenomes</taxon>
    </lineage>
</organism>
<dbReference type="Gene3D" id="3.60.40.10">
    <property type="entry name" value="PPM-type phosphatase domain"/>
    <property type="match status" value="1"/>
</dbReference>